<protein>
    <submittedName>
        <fullName evidence="2">Uncharacterized protein</fullName>
    </submittedName>
</protein>
<evidence type="ECO:0000313" key="3">
    <source>
        <dbReference type="Proteomes" id="UP001194468"/>
    </source>
</evidence>
<dbReference type="AlphaFoldDB" id="A0AAD4BEP5"/>
<evidence type="ECO:0000256" key="1">
    <source>
        <dbReference type="SAM" id="Phobius"/>
    </source>
</evidence>
<sequence>MSATFCSPASLSPLALARVQSAQCMEISDFVFTHPEPAKGSPAGDGILGSDKEIVLLRGTEGAVNSITRGGFTLRFLFLIPQASSFGQLMLLASIGVSALYNAWLSSFDKEKINRKLLFQGVLASPTLTKYTLVTHTTAVVFMLLVSQPQDPTKLLDELLPNDTRVWKQWKATILERLHQPSDQAFQFAGKAGDLNEFEAALRGRTGGLQWL</sequence>
<keyword evidence="1" id="KW-0812">Transmembrane</keyword>
<name>A0AAD4BEP5_BOLED</name>
<comment type="caution">
    <text evidence="2">The sequence shown here is derived from an EMBL/GenBank/DDBJ whole genome shotgun (WGS) entry which is preliminary data.</text>
</comment>
<keyword evidence="1" id="KW-0472">Membrane</keyword>
<dbReference type="EMBL" id="WHUW01000117">
    <property type="protein sequence ID" value="KAF8423174.1"/>
    <property type="molecule type" value="Genomic_DNA"/>
</dbReference>
<gene>
    <name evidence="2" type="ORF">L210DRAFT_3653894</name>
</gene>
<dbReference type="Proteomes" id="UP001194468">
    <property type="component" value="Unassembled WGS sequence"/>
</dbReference>
<keyword evidence="1" id="KW-1133">Transmembrane helix</keyword>
<keyword evidence="3" id="KW-1185">Reference proteome</keyword>
<feature type="transmembrane region" description="Helical" evidence="1">
    <location>
        <begin position="86"/>
        <end position="105"/>
    </location>
</feature>
<reference evidence="2" key="1">
    <citation type="submission" date="2019-10" db="EMBL/GenBank/DDBJ databases">
        <authorList>
            <consortium name="DOE Joint Genome Institute"/>
            <person name="Kuo A."/>
            <person name="Miyauchi S."/>
            <person name="Kiss E."/>
            <person name="Drula E."/>
            <person name="Kohler A."/>
            <person name="Sanchez-Garcia M."/>
            <person name="Andreopoulos B."/>
            <person name="Barry K.W."/>
            <person name="Bonito G."/>
            <person name="Buee M."/>
            <person name="Carver A."/>
            <person name="Chen C."/>
            <person name="Cichocki N."/>
            <person name="Clum A."/>
            <person name="Culley D."/>
            <person name="Crous P.W."/>
            <person name="Fauchery L."/>
            <person name="Girlanda M."/>
            <person name="Hayes R."/>
            <person name="Keri Z."/>
            <person name="LaButti K."/>
            <person name="Lipzen A."/>
            <person name="Lombard V."/>
            <person name="Magnuson J."/>
            <person name="Maillard F."/>
            <person name="Morin E."/>
            <person name="Murat C."/>
            <person name="Nolan M."/>
            <person name="Ohm R."/>
            <person name="Pangilinan J."/>
            <person name="Pereira M."/>
            <person name="Perotto S."/>
            <person name="Peter M."/>
            <person name="Riley R."/>
            <person name="Sitrit Y."/>
            <person name="Stielow B."/>
            <person name="Szollosi G."/>
            <person name="Zifcakova L."/>
            <person name="Stursova M."/>
            <person name="Spatafora J.W."/>
            <person name="Tedersoo L."/>
            <person name="Vaario L.-M."/>
            <person name="Yamada A."/>
            <person name="Yan M."/>
            <person name="Wang P."/>
            <person name="Xu J."/>
            <person name="Bruns T."/>
            <person name="Baldrian P."/>
            <person name="Vilgalys R."/>
            <person name="Henrissat B."/>
            <person name="Grigoriev I.V."/>
            <person name="Hibbett D."/>
            <person name="Nagy L.G."/>
            <person name="Martin F.M."/>
        </authorList>
    </citation>
    <scope>NUCLEOTIDE SEQUENCE</scope>
    <source>
        <strain evidence="2">BED1</strain>
    </source>
</reference>
<accession>A0AAD4BEP5</accession>
<proteinExistence type="predicted"/>
<reference evidence="2" key="2">
    <citation type="journal article" date="2020" name="Nat. Commun.">
        <title>Large-scale genome sequencing of mycorrhizal fungi provides insights into the early evolution of symbiotic traits.</title>
        <authorList>
            <person name="Miyauchi S."/>
            <person name="Kiss E."/>
            <person name="Kuo A."/>
            <person name="Drula E."/>
            <person name="Kohler A."/>
            <person name="Sanchez-Garcia M."/>
            <person name="Morin E."/>
            <person name="Andreopoulos B."/>
            <person name="Barry K.W."/>
            <person name="Bonito G."/>
            <person name="Buee M."/>
            <person name="Carver A."/>
            <person name="Chen C."/>
            <person name="Cichocki N."/>
            <person name="Clum A."/>
            <person name="Culley D."/>
            <person name="Crous P.W."/>
            <person name="Fauchery L."/>
            <person name="Girlanda M."/>
            <person name="Hayes R.D."/>
            <person name="Keri Z."/>
            <person name="LaButti K."/>
            <person name="Lipzen A."/>
            <person name="Lombard V."/>
            <person name="Magnuson J."/>
            <person name="Maillard F."/>
            <person name="Murat C."/>
            <person name="Nolan M."/>
            <person name="Ohm R.A."/>
            <person name="Pangilinan J."/>
            <person name="Pereira M.F."/>
            <person name="Perotto S."/>
            <person name="Peter M."/>
            <person name="Pfister S."/>
            <person name="Riley R."/>
            <person name="Sitrit Y."/>
            <person name="Stielow J.B."/>
            <person name="Szollosi G."/>
            <person name="Zifcakova L."/>
            <person name="Stursova M."/>
            <person name="Spatafora J.W."/>
            <person name="Tedersoo L."/>
            <person name="Vaario L.M."/>
            <person name="Yamada A."/>
            <person name="Yan M."/>
            <person name="Wang P."/>
            <person name="Xu J."/>
            <person name="Bruns T."/>
            <person name="Baldrian P."/>
            <person name="Vilgalys R."/>
            <person name="Dunand C."/>
            <person name="Henrissat B."/>
            <person name="Grigoriev I.V."/>
            <person name="Hibbett D."/>
            <person name="Nagy L.G."/>
            <person name="Martin F.M."/>
        </authorList>
    </citation>
    <scope>NUCLEOTIDE SEQUENCE</scope>
    <source>
        <strain evidence="2">BED1</strain>
    </source>
</reference>
<organism evidence="2 3">
    <name type="scientific">Boletus edulis BED1</name>
    <dbReference type="NCBI Taxonomy" id="1328754"/>
    <lineage>
        <taxon>Eukaryota</taxon>
        <taxon>Fungi</taxon>
        <taxon>Dikarya</taxon>
        <taxon>Basidiomycota</taxon>
        <taxon>Agaricomycotina</taxon>
        <taxon>Agaricomycetes</taxon>
        <taxon>Agaricomycetidae</taxon>
        <taxon>Boletales</taxon>
        <taxon>Boletineae</taxon>
        <taxon>Boletaceae</taxon>
        <taxon>Boletoideae</taxon>
        <taxon>Boletus</taxon>
    </lineage>
</organism>
<evidence type="ECO:0000313" key="2">
    <source>
        <dbReference type="EMBL" id="KAF8423174.1"/>
    </source>
</evidence>